<dbReference type="OrthoDB" id="271164at2759"/>
<dbReference type="EMBL" id="HE806320">
    <property type="protein sequence ID" value="CCH61153.1"/>
    <property type="molecule type" value="Genomic_DNA"/>
</dbReference>
<dbReference type="GO" id="GO:0005794">
    <property type="term" value="C:Golgi apparatus"/>
    <property type="evidence" value="ECO:0007669"/>
    <property type="project" value="UniProtKB-SubCell"/>
</dbReference>
<evidence type="ECO:0000313" key="14">
    <source>
        <dbReference type="Proteomes" id="UP000002866"/>
    </source>
</evidence>
<protein>
    <recommendedName>
        <fullName evidence="12">PX domain-containing protein</fullName>
    </recommendedName>
</protein>
<evidence type="ECO:0000256" key="2">
    <source>
        <dbReference type="ARBA" id="ARBA00004496"/>
    </source>
</evidence>
<dbReference type="KEGG" id="tbl:TBLA_0E00920"/>
<dbReference type="GeneID" id="14496279"/>
<keyword evidence="8" id="KW-0653">Protein transport</keyword>
<dbReference type="InterPro" id="IPR036871">
    <property type="entry name" value="PX_dom_sf"/>
</dbReference>
<dbReference type="GO" id="GO:0042147">
    <property type="term" value="P:retrograde transport, endosome to Golgi"/>
    <property type="evidence" value="ECO:0007669"/>
    <property type="project" value="EnsemblFungi"/>
</dbReference>
<dbReference type="GO" id="GO:0005768">
    <property type="term" value="C:endosome"/>
    <property type="evidence" value="ECO:0007669"/>
    <property type="project" value="EnsemblFungi"/>
</dbReference>
<keyword evidence="5" id="KW-0813">Transport</keyword>
<evidence type="ECO:0000256" key="9">
    <source>
        <dbReference type="ARBA" id="ARBA00023034"/>
    </source>
</evidence>
<evidence type="ECO:0000256" key="10">
    <source>
        <dbReference type="ARBA" id="ARBA00023136"/>
    </source>
</evidence>
<dbReference type="PANTHER" id="PTHR10555:SF170">
    <property type="entry name" value="FI18122P1"/>
    <property type="match status" value="1"/>
</dbReference>
<keyword evidence="10" id="KW-0472">Membrane</keyword>
<dbReference type="Proteomes" id="UP000002866">
    <property type="component" value="Chromosome 5"/>
</dbReference>
<evidence type="ECO:0000256" key="7">
    <source>
        <dbReference type="ARBA" id="ARBA00022553"/>
    </source>
</evidence>
<dbReference type="FunFam" id="1.20.1270.60:FF:000022">
    <property type="entry name" value="Sorting nexin 3 protein"/>
    <property type="match status" value="1"/>
</dbReference>
<dbReference type="RefSeq" id="XP_004180672.1">
    <property type="nucleotide sequence ID" value="XM_004180624.1"/>
</dbReference>
<feature type="domain" description="PX" evidence="12">
    <location>
        <begin position="387"/>
        <end position="501"/>
    </location>
</feature>
<dbReference type="InterPro" id="IPR015404">
    <property type="entry name" value="Vps5_C"/>
</dbReference>
<name>I2H451_HENB6</name>
<keyword evidence="7" id="KW-0597">Phosphoprotein</keyword>
<keyword evidence="6" id="KW-0963">Cytoplasm</keyword>
<dbReference type="InParanoid" id="I2H451"/>
<evidence type="ECO:0000256" key="3">
    <source>
        <dbReference type="ARBA" id="ARBA00004555"/>
    </source>
</evidence>
<dbReference type="InterPro" id="IPR027267">
    <property type="entry name" value="AH/BAR_dom_sf"/>
</dbReference>
<dbReference type="PANTHER" id="PTHR10555">
    <property type="entry name" value="SORTING NEXIN"/>
    <property type="match status" value="1"/>
</dbReference>
<dbReference type="FunCoup" id="I2H451">
    <property type="interactions" value="816"/>
</dbReference>
<dbReference type="Gene3D" id="3.30.1520.10">
    <property type="entry name" value="Phox-like domain"/>
    <property type="match status" value="1"/>
</dbReference>
<dbReference type="HOGENOM" id="CLU_021752_0_0_1"/>
<accession>I2H451</accession>
<evidence type="ECO:0000256" key="6">
    <source>
        <dbReference type="ARBA" id="ARBA00022490"/>
    </source>
</evidence>
<dbReference type="GO" id="GO:0015031">
    <property type="term" value="P:protein transport"/>
    <property type="evidence" value="ECO:0007669"/>
    <property type="project" value="UniProtKB-KW"/>
</dbReference>
<evidence type="ECO:0000256" key="11">
    <source>
        <dbReference type="SAM" id="MobiDB-lite"/>
    </source>
</evidence>
<dbReference type="GO" id="GO:0030905">
    <property type="term" value="C:retromer, tubulation complex"/>
    <property type="evidence" value="ECO:0007669"/>
    <property type="project" value="EnsemblFungi"/>
</dbReference>
<evidence type="ECO:0000256" key="5">
    <source>
        <dbReference type="ARBA" id="ARBA00022448"/>
    </source>
</evidence>
<evidence type="ECO:0000256" key="8">
    <source>
        <dbReference type="ARBA" id="ARBA00022927"/>
    </source>
</evidence>
<proteinExistence type="inferred from homology"/>
<feature type="compositionally biased region" description="Basic and acidic residues" evidence="11">
    <location>
        <begin position="317"/>
        <end position="334"/>
    </location>
</feature>
<feature type="region of interest" description="Disordered" evidence="11">
    <location>
        <begin position="313"/>
        <end position="367"/>
    </location>
</feature>
<dbReference type="SUPFAM" id="SSF64268">
    <property type="entry name" value="PX domain"/>
    <property type="match status" value="1"/>
</dbReference>
<evidence type="ECO:0000313" key="13">
    <source>
        <dbReference type="EMBL" id="CCH61153.1"/>
    </source>
</evidence>
<dbReference type="Pfam" id="PF09325">
    <property type="entry name" value="Vps5"/>
    <property type="match status" value="1"/>
</dbReference>
<dbReference type="AlphaFoldDB" id="I2H451"/>
<dbReference type="STRING" id="1071380.I2H451"/>
<dbReference type="Gene3D" id="1.20.1270.60">
    <property type="entry name" value="Arfaptin homology (AH) domain/BAR domain"/>
    <property type="match status" value="1"/>
</dbReference>
<dbReference type="Pfam" id="PF00787">
    <property type="entry name" value="PX"/>
    <property type="match status" value="1"/>
</dbReference>
<gene>
    <name evidence="13" type="primary">TBLA0E00920</name>
    <name evidence="13" type="ORF">TBLA_0E00920</name>
</gene>
<feature type="compositionally biased region" description="Basic and acidic residues" evidence="11">
    <location>
        <begin position="341"/>
        <end position="367"/>
    </location>
</feature>
<keyword evidence="9" id="KW-0333">Golgi apparatus</keyword>
<evidence type="ECO:0000256" key="4">
    <source>
        <dbReference type="ARBA" id="ARBA00010883"/>
    </source>
</evidence>
<dbReference type="GO" id="GO:0005829">
    <property type="term" value="C:cytosol"/>
    <property type="evidence" value="ECO:0007669"/>
    <property type="project" value="EnsemblFungi"/>
</dbReference>
<evidence type="ECO:0000256" key="1">
    <source>
        <dbReference type="ARBA" id="ARBA00004287"/>
    </source>
</evidence>
<evidence type="ECO:0000259" key="12">
    <source>
        <dbReference type="PROSITE" id="PS50195"/>
    </source>
</evidence>
<dbReference type="PROSITE" id="PS50195">
    <property type="entry name" value="PX"/>
    <property type="match status" value="1"/>
</dbReference>
<keyword evidence="14" id="KW-1185">Reference proteome</keyword>
<sequence>MNFDGEDALAAPVWDDLAPTNDKPLEDITRISNSVDQTTDINIFNDDNAINKEIDDISSNQRLNHQEELRDFENPFETSALLHNTSPIFDNQTFTNKESNNGNTMESENSILNQAEISDHLTSQTQNDSLLVGSSLLDSLAPETDLVTSLNQDSTNIFNPQSSDEPLFASTFKSPLNLSEENEEETTHQQNNIITSNINSKQIQLLFKAPRIRRRPLKRVANTTSIDTTATSQPIESAYATVKTQESINSTTVSSTDKTTDTMTNISDPLSKFVTEKQKILQGSQTNSAQDSITKDFKNDIVEQATKPLFDLTLESPELKKSHENSNDGTEHSTDAIFSKASDKFQKESSADPTSDTRIDSDTPLHPDELENVVPVLLEEEPAMPLMKFEIEVIDPVTVGEMTSAHVEYTVISKCDGLTPNYSQVNRRYSDFRWLYRQLQNNNWGKIIPPPPEKQMIGKFKQDFIENRRLQMQNMLIRISCDPILQNDNDFQLFLQSSNFTFDAKTREFYSGSNASNDSNDLSEIQISEIKLLGQEDANIVMKSGGLAGDQRKGFMSMSLSFSSYPKYQEPDEFFITQVENCELIEEQLSNLYRALESVDTQRNDMSNLVLEFAASIDALSNLEPTKKTAELLTEFAKVHKAIKETLDRKSLQEALTLGSTLDEYIRSVASVKAIFNQRARLGYYKVIVENDYNKNKTQLEKFGPSNGKNANNEKRKRAESDFNAISIRFKKVNDAWTSVGETIKKELSHFETEKIQEFRNSMEIFLESSIESQKETIELWMTFYQNYL</sequence>
<comment type="subcellular location">
    <subcellularLocation>
        <location evidence="2">Cytoplasm</location>
    </subcellularLocation>
    <subcellularLocation>
        <location evidence="3">Golgi apparatus</location>
    </subcellularLocation>
    <subcellularLocation>
        <location evidence="1">Membrane</location>
        <topology evidence="1">Peripheral membrane protein</topology>
        <orientation evidence="1">Cytoplasmic side</orientation>
    </subcellularLocation>
</comment>
<comment type="similarity">
    <text evidence="4">Belongs to the sorting nexin family.</text>
</comment>
<dbReference type="GO" id="GO:0032266">
    <property type="term" value="F:phosphatidylinositol-3-phosphate binding"/>
    <property type="evidence" value="ECO:0007669"/>
    <property type="project" value="EnsemblFungi"/>
</dbReference>
<dbReference type="SMART" id="SM00312">
    <property type="entry name" value="PX"/>
    <property type="match status" value="1"/>
</dbReference>
<organism evidence="13 14">
    <name type="scientific">Henningerozyma blattae (strain ATCC 34711 / CBS 6284 / DSM 70876 / NBRC 10599 / NRRL Y-10934 / UCD 77-7)</name>
    <name type="common">Yeast</name>
    <name type="synonym">Tetrapisispora blattae</name>
    <dbReference type="NCBI Taxonomy" id="1071380"/>
    <lineage>
        <taxon>Eukaryota</taxon>
        <taxon>Fungi</taxon>
        <taxon>Dikarya</taxon>
        <taxon>Ascomycota</taxon>
        <taxon>Saccharomycotina</taxon>
        <taxon>Saccharomycetes</taxon>
        <taxon>Saccharomycetales</taxon>
        <taxon>Saccharomycetaceae</taxon>
        <taxon>Henningerozyma</taxon>
    </lineage>
</organism>
<dbReference type="InterPro" id="IPR001683">
    <property type="entry name" value="PX_dom"/>
</dbReference>
<dbReference type="GO" id="GO:0140312">
    <property type="term" value="F:cargo adaptor activity"/>
    <property type="evidence" value="ECO:0007669"/>
    <property type="project" value="EnsemblFungi"/>
</dbReference>
<dbReference type="eggNOG" id="KOG2273">
    <property type="taxonomic scope" value="Eukaryota"/>
</dbReference>
<dbReference type="GO" id="GO:0045053">
    <property type="term" value="P:protein retention in Golgi apparatus"/>
    <property type="evidence" value="ECO:0007669"/>
    <property type="project" value="EnsemblFungi"/>
</dbReference>
<reference evidence="13 14" key="1">
    <citation type="journal article" date="2011" name="Proc. Natl. Acad. Sci. U.S.A.">
        <title>Evolutionary erosion of yeast sex chromosomes by mating-type switching accidents.</title>
        <authorList>
            <person name="Gordon J.L."/>
            <person name="Armisen D."/>
            <person name="Proux-Wera E."/>
            <person name="Oheigeartaigh S.S."/>
            <person name="Byrne K.P."/>
            <person name="Wolfe K.H."/>
        </authorList>
    </citation>
    <scope>NUCLEOTIDE SEQUENCE [LARGE SCALE GENOMIC DNA]</scope>
    <source>
        <strain evidence="14">ATCC 34711 / CBS 6284 / DSM 70876 / NBRC 10599 / NRRL Y-10934 / UCD 77-7</strain>
    </source>
</reference>